<dbReference type="Pfam" id="PF18899">
    <property type="entry name" value="DUF5655"/>
    <property type="match status" value="1"/>
</dbReference>
<dbReference type="Proteomes" id="UP000568696">
    <property type="component" value="Unassembled WGS sequence"/>
</dbReference>
<gene>
    <name evidence="2" type="ORF">GX356_10405</name>
</gene>
<dbReference type="EMBL" id="JAAYSN010000288">
    <property type="protein sequence ID" value="NLP40108.1"/>
    <property type="molecule type" value="Genomic_DNA"/>
</dbReference>
<name>A0A7X8MXE4_9CORY</name>
<reference evidence="2 3" key="1">
    <citation type="journal article" date="2020" name="Biotechnol. Biofuels">
        <title>New insights from the biogas microbiome by comprehensive genome-resolved metagenomics of nearly 1600 species originating from multiple anaerobic digesters.</title>
        <authorList>
            <person name="Campanaro S."/>
            <person name="Treu L."/>
            <person name="Rodriguez-R L.M."/>
            <person name="Kovalovszki A."/>
            <person name="Ziels R.M."/>
            <person name="Maus I."/>
            <person name="Zhu X."/>
            <person name="Kougias P.G."/>
            <person name="Basile A."/>
            <person name="Luo G."/>
            <person name="Schluter A."/>
            <person name="Konstantinidis K.T."/>
            <person name="Angelidaki I."/>
        </authorList>
    </citation>
    <scope>NUCLEOTIDE SEQUENCE [LARGE SCALE GENOMIC DNA]</scope>
    <source>
        <strain evidence="2">AS23ysBPME_344</strain>
    </source>
</reference>
<dbReference type="InterPro" id="IPR043714">
    <property type="entry name" value="DUF5655"/>
</dbReference>
<dbReference type="AlphaFoldDB" id="A0A7X8MXE4"/>
<evidence type="ECO:0000313" key="2">
    <source>
        <dbReference type="EMBL" id="NLP40108.1"/>
    </source>
</evidence>
<sequence>MNNRDDVLEYFGARDAELALYDAFESAVLERWPDTRITVHRTQVSFYNRHLFAVASLPYRRMKDWPEHCLVITFGLADQLTSPRIAVATEPYPRRWTHHVVVSRPEEIDDELMGWVGQAWTFSMEK</sequence>
<evidence type="ECO:0000259" key="1">
    <source>
        <dbReference type="Pfam" id="PF18899"/>
    </source>
</evidence>
<evidence type="ECO:0000313" key="3">
    <source>
        <dbReference type="Proteomes" id="UP000568696"/>
    </source>
</evidence>
<feature type="domain" description="DUF5655" evidence="1">
    <location>
        <begin position="13"/>
        <end position="123"/>
    </location>
</feature>
<comment type="caution">
    <text evidence="2">The sequence shown here is derived from an EMBL/GenBank/DDBJ whole genome shotgun (WGS) entry which is preliminary data.</text>
</comment>
<accession>A0A7X8MXE4</accession>
<proteinExistence type="predicted"/>
<organism evidence="2 3">
    <name type="scientific">Corynebacterium pollutisoli</name>
    <dbReference type="NCBI Taxonomy" id="1610489"/>
    <lineage>
        <taxon>Bacteria</taxon>
        <taxon>Bacillati</taxon>
        <taxon>Actinomycetota</taxon>
        <taxon>Actinomycetes</taxon>
        <taxon>Mycobacteriales</taxon>
        <taxon>Corynebacteriaceae</taxon>
        <taxon>Corynebacterium</taxon>
    </lineage>
</organism>
<protein>
    <recommendedName>
        <fullName evidence="1">DUF5655 domain-containing protein</fullName>
    </recommendedName>
</protein>